<dbReference type="Proteomes" id="UP000075903">
    <property type="component" value="Unassembled WGS sequence"/>
</dbReference>
<organism evidence="2 3">
    <name type="scientific">Anopheles merus</name>
    <name type="common">Mosquito</name>
    <dbReference type="NCBI Taxonomy" id="30066"/>
    <lineage>
        <taxon>Eukaryota</taxon>
        <taxon>Metazoa</taxon>
        <taxon>Ecdysozoa</taxon>
        <taxon>Arthropoda</taxon>
        <taxon>Hexapoda</taxon>
        <taxon>Insecta</taxon>
        <taxon>Pterygota</taxon>
        <taxon>Neoptera</taxon>
        <taxon>Endopterygota</taxon>
        <taxon>Diptera</taxon>
        <taxon>Nematocera</taxon>
        <taxon>Culicoidea</taxon>
        <taxon>Culicidae</taxon>
        <taxon>Anophelinae</taxon>
        <taxon>Anopheles</taxon>
    </lineage>
</organism>
<sequence>MAFNAGTCGVRCKASRFPLWLLTIDVLFKAGESQKTAEIISNRCCRRPPPPPAACDAVWQTTIWNINFKLNTLVREVLSQAL</sequence>
<evidence type="ECO:0000256" key="1">
    <source>
        <dbReference type="SAM" id="SignalP"/>
    </source>
</evidence>
<keyword evidence="3" id="KW-1185">Reference proteome</keyword>
<evidence type="ECO:0008006" key="4">
    <source>
        <dbReference type="Google" id="ProtNLM"/>
    </source>
</evidence>
<evidence type="ECO:0000313" key="3">
    <source>
        <dbReference type="Proteomes" id="UP000075903"/>
    </source>
</evidence>
<evidence type="ECO:0000313" key="2">
    <source>
        <dbReference type="EnsemblMetazoa" id="AMEM019645-PA"/>
    </source>
</evidence>
<name>A0A9I3MH52_ANOME</name>
<feature type="chain" id="PRO_5039922848" description="Secreted protein" evidence="1">
    <location>
        <begin position="34"/>
        <end position="82"/>
    </location>
</feature>
<accession>A0A9I3MH52</accession>
<dbReference type="AlphaFoldDB" id="A0A9I3MH52"/>
<protein>
    <recommendedName>
        <fullName evidence="4">Secreted protein</fullName>
    </recommendedName>
</protein>
<keyword evidence="1" id="KW-0732">Signal</keyword>
<reference evidence="2" key="1">
    <citation type="submission" date="2023-03" db="UniProtKB">
        <authorList>
            <consortium name="EnsemblMetazoa"/>
        </authorList>
    </citation>
    <scope>IDENTIFICATION</scope>
    <source>
        <strain evidence="2">MAF</strain>
    </source>
</reference>
<proteinExistence type="predicted"/>
<dbReference type="EnsemblMetazoa" id="AMEM019645-RA">
    <property type="protein sequence ID" value="AMEM019645-PA"/>
    <property type="gene ID" value="AMEM019645"/>
</dbReference>
<feature type="signal peptide" evidence="1">
    <location>
        <begin position="1"/>
        <end position="33"/>
    </location>
</feature>